<organism evidence="2 3">
    <name type="scientific">Tanacetum coccineum</name>
    <dbReference type="NCBI Taxonomy" id="301880"/>
    <lineage>
        <taxon>Eukaryota</taxon>
        <taxon>Viridiplantae</taxon>
        <taxon>Streptophyta</taxon>
        <taxon>Embryophyta</taxon>
        <taxon>Tracheophyta</taxon>
        <taxon>Spermatophyta</taxon>
        <taxon>Magnoliopsida</taxon>
        <taxon>eudicotyledons</taxon>
        <taxon>Gunneridae</taxon>
        <taxon>Pentapetalae</taxon>
        <taxon>asterids</taxon>
        <taxon>campanulids</taxon>
        <taxon>Asterales</taxon>
        <taxon>Asteraceae</taxon>
        <taxon>Asteroideae</taxon>
        <taxon>Anthemideae</taxon>
        <taxon>Anthemidinae</taxon>
        <taxon>Tanacetum</taxon>
    </lineage>
</organism>
<protein>
    <submittedName>
        <fullName evidence="2">Uncharacterized protein</fullName>
    </submittedName>
</protein>
<feature type="non-terminal residue" evidence="2">
    <location>
        <position position="1"/>
    </location>
</feature>
<dbReference type="Proteomes" id="UP001151760">
    <property type="component" value="Unassembled WGS sequence"/>
</dbReference>
<keyword evidence="3" id="KW-1185">Reference proteome</keyword>
<dbReference type="EMBL" id="BQNB010016526">
    <property type="protein sequence ID" value="GJT52773.1"/>
    <property type="molecule type" value="Genomic_DNA"/>
</dbReference>
<gene>
    <name evidence="2" type="ORF">Tco_0978930</name>
</gene>
<proteinExistence type="predicted"/>
<sequence>SNDTDDEDETKIKDKAEGDEDEGMDYITNQFNNDVNVSLNEPVDTHEGFIQNEGTDAEMTNVQQGNENPEISQVIEDAHVTLFTVPQKTEVLVTSSSHSSDLASKFLNFLDIPHTDVEILSPMDVHVHHEVPSNQTPTLLNFASVFQFENRVTALEKEVVELKRNDPLNTQVAALVDEHLDSRLGATKDEFMSYLSASITTRITEQVKNQLP</sequence>
<feature type="region of interest" description="Disordered" evidence="1">
    <location>
        <begin position="1"/>
        <end position="23"/>
    </location>
</feature>
<evidence type="ECO:0000313" key="3">
    <source>
        <dbReference type="Proteomes" id="UP001151760"/>
    </source>
</evidence>
<reference evidence="2" key="1">
    <citation type="journal article" date="2022" name="Int. J. Mol. Sci.">
        <title>Draft Genome of Tanacetum Coccineum: Genomic Comparison of Closely Related Tanacetum-Family Plants.</title>
        <authorList>
            <person name="Yamashiro T."/>
            <person name="Shiraishi A."/>
            <person name="Nakayama K."/>
            <person name="Satake H."/>
        </authorList>
    </citation>
    <scope>NUCLEOTIDE SEQUENCE</scope>
</reference>
<evidence type="ECO:0000256" key="1">
    <source>
        <dbReference type="SAM" id="MobiDB-lite"/>
    </source>
</evidence>
<evidence type="ECO:0000313" key="2">
    <source>
        <dbReference type="EMBL" id="GJT52773.1"/>
    </source>
</evidence>
<accession>A0ABQ5EP88</accession>
<name>A0ABQ5EP88_9ASTR</name>
<reference evidence="2" key="2">
    <citation type="submission" date="2022-01" db="EMBL/GenBank/DDBJ databases">
        <authorList>
            <person name="Yamashiro T."/>
            <person name="Shiraishi A."/>
            <person name="Satake H."/>
            <person name="Nakayama K."/>
        </authorList>
    </citation>
    <scope>NUCLEOTIDE SEQUENCE</scope>
</reference>
<comment type="caution">
    <text evidence="2">The sequence shown here is derived from an EMBL/GenBank/DDBJ whole genome shotgun (WGS) entry which is preliminary data.</text>
</comment>